<sequence length="273" mass="32071">MGRKMKILPFINIFTYIFFSSIYNFYIEKSTFYKYGNVKIIVDGKLCTRINRYLAKCNQNKDLHIVELKEEIPNNRVYEKKKKDISNNEKESTGKKEQPIGCSLENSNVNRSFVKHKSCMFETKKYSHREKKIFKELDYIDFLKRNKNISDKTYKKIMRKKFSLRLGSPLLLFLLLSTLLIVDISLCYPSGGKGFLELSGLKSSLNSWEATLKQYFSWLLPAAEGTSHSVLEPLFRIVLFVIPLLIIGFTLTSYVFYYHNKAKKYEKIKFSKK</sequence>
<evidence type="ECO:0000313" key="2">
    <source>
        <dbReference type="Proteomes" id="UP001056978"/>
    </source>
</evidence>
<gene>
    <name evidence="1" type="ORF">MKS88_002591</name>
</gene>
<accession>A0ACB9YAK3</accession>
<organism evidence="1 2">
    <name type="scientific">Plasmodium brasilianum</name>
    <dbReference type="NCBI Taxonomy" id="5824"/>
    <lineage>
        <taxon>Eukaryota</taxon>
        <taxon>Sar</taxon>
        <taxon>Alveolata</taxon>
        <taxon>Apicomplexa</taxon>
        <taxon>Aconoidasida</taxon>
        <taxon>Haemosporida</taxon>
        <taxon>Plasmodiidae</taxon>
        <taxon>Plasmodium</taxon>
        <taxon>Plasmodium (Plasmodium)</taxon>
    </lineage>
</organism>
<evidence type="ECO:0000313" key="1">
    <source>
        <dbReference type="EMBL" id="KAI4839075.1"/>
    </source>
</evidence>
<protein>
    <submittedName>
        <fullName evidence="1">Fam-l protein</fullName>
    </submittedName>
</protein>
<dbReference type="EMBL" id="CM043776">
    <property type="protein sequence ID" value="KAI4839075.1"/>
    <property type="molecule type" value="Genomic_DNA"/>
</dbReference>
<keyword evidence="2" id="KW-1185">Reference proteome</keyword>
<dbReference type="Proteomes" id="UP001056978">
    <property type="component" value="Chromosome 8"/>
</dbReference>
<name>A0ACB9YAK3_PLABR</name>
<reference evidence="1" key="1">
    <citation type="submission" date="2022-06" db="EMBL/GenBank/DDBJ databases">
        <title>The First Complete Genome of the Simian Malaria Parasite Plasmodium brasilianum.</title>
        <authorList>
            <person name="Bajic M."/>
            <person name="Ravishankar S."/>
        </authorList>
    </citation>
    <scope>NUCLEOTIDE SEQUENCE</scope>
    <source>
        <strain evidence="1">Bolivian I</strain>
    </source>
</reference>
<proteinExistence type="predicted"/>
<comment type="caution">
    <text evidence="1">The sequence shown here is derived from an EMBL/GenBank/DDBJ whole genome shotgun (WGS) entry which is preliminary data.</text>
</comment>